<dbReference type="RefSeq" id="WP_078487896.1">
    <property type="nucleotide sequence ID" value="NZ_MPRJ01000073.1"/>
</dbReference>
<dbReference type="InterPro" id="IPR001279">
    <property type="entry name" value="Metallo-B-lactamas"/>
</dbReference>
<gene>
    <name evidence="2" type="ORF">BOW51_10130</name>
</gene>
<dbReference type="GO" id="GO:0016787">
    <property type="term" value="F:hydrolase activity"/>
    <property type="evidence" value="ECO:0007669"/>
    <property type="project" value="UniProtKB-KW"/>
</dbReference>
<dbReference type="AlphaFoldDB" id="A0A1T2KSX3"/>
<dbReference type="Pfam" id="PF19583">
    <property type="entry name" value="ODP"/>
    <property type="match status" value="1"/>
</dbReference>
<evidence type="ECO:0000259" key="1">
    <source>
        <dbReference type="SMART" id="SM00849"/>
    </source>
</evidence>
<reference evidence="2 3" key="1">
    <citation type="submission" date="2016-11" db="EMBL/GenBank/DDBJ databases">
        <title>Mixed transmission modes and dynamic genome evolution in an obligate animal-bacterial symbiosis.</title>
        <authorList>
            <person name="Russell S.L."/>
            <person name="Corbett-Detig R.B."/>
            <person name="Cavanaugh C.M."/>
        </authorList>
    </citation>
    <scope>NUCLEOTIDE SEQUENCE [LARGE SCALE GENOMIC DNA]</scope>
    <source>
        <strain evidence="2">Se-Cadez</strain>
    </source>
</reference>
<dbReference type="SMART" id="SM00849">
    <property type="entry name" value="Lactamase_B"/>
    <property type="match status" value="1"/>
</dbReference>
<dbReference type="PANTHER" id="PTHR43041:SF1">
    <property type="entry name" value="METALLO-BETA-LACTAMASE DOMAIN-CONTAINING PROTEIN"/>
    <property type="match status" value="1"/>
</dbReference>
<evidence type="ECO:0000313" key="3">
    <source>
        <dbReference type="Proteomes" id="UP000190896"/>
    </source>
</evidence>
<dbReference type="EMBL" id="MPRJ01000073">
    <property type="protein sequence ID" value="OOZ35830.1"/>
    <property type="molecule type" value="Genomic_DNA"/>
</dbReference>
<dbReference type="Gene3D" id="3.60.15.10">
    <property type="entry name" value="Ribonuclease Z/Hydroxyacylglutathione hydrolase-like"/>
    <property type="match status" value="1"/>
</dbReference>
<dbReference type="InterPro" id="IPR036866">
    <property type="entry name" value="RibonucZ/Hydroxyglut_hydro"/>
</dbReference>
<accession>A0A1T2KSX3</accession>
<dbReference type="InterPro" id="IPR045761">
    <property type="entry name" value="ODP_dom"/>
</dbReference>
<dbReference type="PANTHER" id="PTHR43041">
    <property type="entry name" value="HYDROLASE, METALLO-BETA-LACTAMASE SUPERFAMILY"/>
    <property type="match status" value="1"/>
</dbReference>
<organism evidence="2 3">
    <name type="scientific">Solemya velesiana gill symbiont</name>
    <dbReference type="NCBI Taxonomy" id="1918948"/>
    <lineage>
        <taxon>Bacteria</taxon>
        <taxon>Pseudomonadati</taxon>
        <taxon>Pseudomonadota</taxon>
        <taxon>Gammaproteobacteria</taxon>
        <taxon>sulfur-oxidizing symbionts</taxon>
    </lineage>
</organism>
<protein>
    <submittedName>
        <fullName evidence="2">MBL fold metallo-hydrolase</fullName>
    </submittedName>
</protein>
<keyword evidence="2" id="KW-0378">Hydrolase</keyword>
<dbReference type="OrthoDB" id="9768433at2"/>
<feature type="domain" description="Metallo-beta-lactamase" evidence="1">
    <location>
        <begin position="42"/>
        <end position="230"/>
    </location>
</feature>
<proteinExistence type="predicted"/>
<dbReference type="Proteomes" id="UP000190896">
    <property type="component" value="Unassembled WGS sequence"/>
</dbReference>
<dbReference type="SUPFAM" id="SSF56281">
    <property type="entry name" value="Metallo-hydrolase/oxidoreductase"/>
    <property type="match status" value="1"/>
</dbReference>
<sequence length="262" mass="29493">MNDIAVTQLSGIQVDMTRQTTLFRQGGHAVYWLGITDETAFRCNTYLICDGDQAVITDPGSRAFFQQVWERVEQIIPPEQVCGLVISHQDPDIAASMVDWLERVPGCDIITSPRTNVLLPHYGTADYSFFDISENGSYQFASGNTLDFIESPFLHFPGAFTTYDSVSKFLFSSDIWAALDIDWQLVASDFDEHTMKMNLFHMDNMAFNLAARGFLRRLEGVDIDAILPQHGSIIDPGHVEEAKNYLNELRCGTDIVYADLED</sequence>
<keyword evidence="3" id="KW-1185">Reference proteome</keyword>
<name>A0A1T2KSX3_9GAMM</name>
<evidence type="ECO:0000313" key="2">
    <source>
        <dbReference type="EMBL" id="OOZ35830.1"/>
    </source>
</evidence>
<comment type="caution">
    <text evidence="2">The sequence shown here is derived from an EMBL/GenBank/DDBJ whole genome shotgun (WGS) entry which is preliminary data.</text>
</comment>